<reference evidence="3 4" key="1">
    <citation type="submission" date="2019-08" db="EMBL/GenBank/DDBJ databases">
        <authorList>
            <person name="Liang Q."/>
        </authorList>
    </citation>
    <scope>NUCLEOTIDE SEQUENCE [LARGE SCALE GENOMIC DNA]</scope>
    <source>
        <strain evidence="3 4">V1718</strain>
    </source>
</reference>
<name>A0A5B8XXW3_9DELT</name>
<dbReference type="InterPro" id="IPR027304">
    <property type="entry name" value="Trigger_fact/SurA_dom_sf"/>
</dbReference>
<keyword evidence="2" id="KW-0732">Signal</keyword>
<feature type="compositionally biased region" description="Low complexity" evidence="1">
    <location>
        <begin position="30"/>
        <end position="39"/>
    </location>
</feature>
<protein>
    <recommendedName>
        <fullName evidence="5">PpiC domain-containing protein</fullName>
    </recommendedName>
</protein>
<evidence type="ECO:0000256" key="1">
    <source>
        <dbReference type="SAM" id="MobiDB-lite"/>
    </source>
</evidence>
<keyword evidence="4" id="KW-1185">Reference proteome</keyword>
<evidence type="ECO:0008006" key="5">
    <source>
        <dbReference type="Google" id="ProtNLM"/>
    </source>
</evidence>
<feature type="chain" id="PRO_5023119708" description="PpiC domain-containing protein" evidence="2">
    <location>
        <begin position="16"/>
        <end position="511"/>
    </location>
</feature>
<dbReference type="RefSeq" id="WP_146961702.1">
    <property type="nucleotide sequence ID" value="NZ_CP042467.1"/>
</dbReference>
<feature type="signal peptide" evidence="2">
    <location>
        <begin position="1"/>
        <end position="15"/>
    </location>
</feature>
<evidence type="ECO:0000313" key="4">
    <source>
        <dbReference type="Proteomes" id="UP000321595"/>
    </source>
</evidence>
<organism evidence="3 4">
    <name type="scientific">Microvenator marinus</name>
    <dbReference type="NCBI Taxonomy" id="2600177"/>
    <lineage>
        <taxon>Bacteria</taxon>
        <taxon>Deltaproteobacteria</taxon>
        <taxon>Bradymonadales</taxon>
        <taxon>Microvenatoraceae</taxon>
        <taxon>Microvenator</taxon>
    </lineage>
</organism>
<accession>A0A5B8XXW3</accession>
<feature type="compositionally biased region" description="Basic and acidic residues" evidence="1">
    <location>
        <begin position="41"/>
        <end position="58"/>
    </location>
</feature>
<dbReference type="EMBL" id="CP042467">
    <property type="protein sequence ID" value="QED28883.1"/>
    <property type="molecule type" value="Genomic_DNA"/>
</dbReference>
<dbReference type="KEGG" id="bbae:FRD01_16880"/>
<evidence type="ECO:0000313" key="3">
    <source>
        <dbReference type="EMBL" id="QED28883.1"/>
    </source>
</evidence>
<evidence type="ECO:0000256" key="2">
    <source>
        <dbReference type="SAM" id="SignalP"/>
    </source>
</evidence>
<dbReference type="SUPFAM" id="SSF109998">
    <property type="entry name" value="Triger factor/SurA peptide-binding domain-like"/>
    <property type="match status" value="1"/>
</dbReference>
<proteinExistence type="predicted"/>
<dbReference type="Proteomes" id="UP000321595">
    <property type="component" value="Chromosome"/>
</dbReference>
<sequence>MTPQLFLFATFIALAAIVSSCKEDTPSQPAEPAEPAPKIAEPPKEVERPKPNIKHLEGEPPGPETKIAELGEFSVNVAEFEKAARIGALFGPRASQGDYQAVPPEQLAIPTVQFTTVRSVLASKVISKEAKSRNLEVSKDEITKLYNSKPEFAGLAFLIKNTSEDKPLEGELAKLSIEPEDFWAIGEEVLLREKLADALVSEITEEDVWQAWSFDNTRSQVAALMLSNTPSTDEIDAFVEKKSQKIEEFFKENERRFRPPERVILDILNGPADKLQAAEADLETQSADAVALKHNLTLRSGIRMGRRENSEAFRAEIGDHGYKSGSSPYLWKVVDREKTGEAELTRPLKREIAAEILRTQDLTPDVKKRLKAGQRLMKKLKDDEDTIIKVKSQLAAKGLELHLIEPMVKSPSGSMPVFGLAPEVVEKAFELKEGRTSQPFISRERGFVIHVLKRYAPDKEVFDSEKKELIERYKKELRPVVVDRYVQGMLGTSQLDLHPLGVKFGIVQKDP</sequence>
<dbReference type="OrthoDB" id="5486664at2"/>
<dbReference type="AlphaFoldDB" id="A0A5B8XXW3"/>
<gene>
    <name evidence="3" type="ORF">FRD01_16880</name>
</gene>
<feature type="region of interest" description="Disordered" evidence="1">
    <location>
        <begin position="23"/>
        <end position="64"/>
    </location>
</feature>